<comment type="catalytic activity">
    <reaction evidence="1">
        <text>Endohydrolysis of (1-&gt;3)- or (1-&gt;4)-linkages in beta-D-glucans when the glucose residue whose reducing group is involved in the linkage to be hydrolyzed is itself substituted at C-3.</text>
        <dbReference type="EC" id="3.2.1.6"/>
    </reaction>
</comment>
<evidence type="ECO:0000256" key="4">
    <source>
        <dbReference type="ARBA" id="ARBA00022801"/>
    </source>
</evidence>
<feature type="region of interest" description="Disordered" evidence="6">
    <location>
        <begin position="209"/>
        <end position="231"/>
    </location>
</feature>
<sequence length="380" mass="40764">MYGSSSFTTMLAIASSLVSVATAASTGVGYTLTDDLSYTNFFSAFEFFDGPDPTKGFVQYQDAQSAVDQKLVGLLQDTKSVFMGVDYTTKDPKGRASVRLESTKTWNHGVLIADIGHMPASTCGSWPAFWLLGQQAWPVGGEIDILEGVNDYDSNAVTLHTSQGCVVDNSTAPAPNTATISRASTSFTGFLNTDNCDVAAPNQPKNVGCSIHAPDSLPPTSGSSSSSSSTLPPASYGTRFNAAQGGIYALEWTAQSISVFFFPHGSPLYRLAANTSSPDPSAWGAPLAHFSGAACDFEQRFADMRIIFDTTFCGEWAGKEWVEGGCMAKTGASTCEAYVRQNPRVFRDSWWEIRGLKWFQKGVKSVGVAAGKPKGRWDRR</sequence>
<evidence type="ECO:0000256" key="1">
    <source>
        <dbReference type="ARBA" id="ARBA00000124"/>
    </source>
</evidence>
<dbReference type="InterPro" id="IPR050546">
    <property type="entry name" value="Glycosyl_Hydrlase_16"/>
</dbReference>
<dbReference type="EC" id="3.2.1.6" evidence="3"/>
<protein>
    <recommendedName>
        <fullName evidence="3">endo-1,3(4)-beta-glucanase</fullName>
        <ecNumber evidence="3">3.2.1.6</ecNumber>
    </recommendedName>
</protein>
<evidence type="ECO:0000259" key="8">
    <source>
        <dbReference type="PROSITE" id="PS51762"/>
    </source>
</evidence>
<dbReference type="OrthoDB" id="192832at2759"/>
<keyword evidence="5" id="KW-0326">Glycosidase</keyword>
<dbReference type="Proteomes" id="UP000800096">
    <property type="component" value="Unassembled WGS sequence"/>
</dbReference>
<dbReference type="AlphaFoldDB" id="A0A6A5R198"/>
<dbReference type="InterPro" id="IPR000757">
    <property type="entry name" value="Beta-glucanase-like"/>
</dbReference>
<evidence type="ECO:0000256" key="3">
    <source>
        <dbReference type="ARBA" id="ARBA00012599"/>
    </source>
</evidence>
<dbReference type="SUPFAM" id="SSF49899">
    <property type="entry name" value="Concanavalin A-like lectins/glucanases"/>
    <property type="match status" value="1"/>
</dbReference>
<evidence type="ECO:0000256" key="7">
    <source>
        <dbReference type="SAM" id="SignalP"/>
    </source>
</evidence>
<evidence type="ECO:0000313" key="10">
    <source>
        <dbReference type="Proteomes" id="UP000800096"/>
    </source>
</evidence>
<feature type="domain" description="GH16" evidence="8">
    <location>
        <begin position="23"/>
        <end position="325"/>
    </location>
</feature>
<reference evidence="9" key="1">
    <citation type="journal article" date="2020" name="Stud. Mycol.">
        <title>101 Dothideomycetes genomes: a test case for predicting lifestyles and emergence of pathogens.</title>
        <authorList>
            <person name="Haridas S."/>
            <person name="Albert R."/>
            <person name="Binder M."/>
            <person name="Bloem J."/>
            <person name="Labutti K."/>
            <person name="Salamov A."/>
            <person name="Andreopoulos B."/>
            <person name="Baker S."/>
            <person name="Barry K."/>
            <person name="Bills G."/>
            <person name="Bluhm B."/>
            <person name="Cannon C."/>
            <person name="Castanera R."/>
            <person name="Culley D."/>
            <person name="Daum C."/>
            <person name="Ezra D."/>
            <person name="Gonzalez J."/>
            <person name="Henrissat B."/>
            <person name="Kuo A."/>
            <person name="Liang C."/>
            <person name="Lipzen A."/>
            <person name="Lutzoni F."/>
            <person name="Magnuson J."/>
            <person name="Mondo S."/>
            <person name="Nolan M."/>
            <person name="Ohm R."/>
            <person name="Pangilinan J."/>
            <person name="Park H.-J."/>
            <person name="Ramirez L."/>
            <person name="Alfaro M."/>
            <person name="Sun H."/>
            <person name="Tritt A."/>
            <person name="Yoshinaga Y."/>
            <person name="Zwiers L.-H."/>
            <person name="Turgeon B."/>
            <person name="Goodwin S."/>
            <person name="Spatafora J."/>
            <person name="Crous P."/>
            <person name="Grigoriev I."/>
        </authorList>
    </citation>
    <scope>NUCLEOTIDE SEQUENCE</scope>
    <source>
        <strain evidence="9">HMLAC05119</strain>
    </source>
</reference>
<dbReference type="CDD" id="cd02181">
    <property type="entry name" value="GH16_fungal_Lam16A_glucanase"/>
    <property type="match status" value="1"/>
</dbReference>
<dbReference type="GO" id="GO:0052861">
    <property type="term" value="F:endo-1,3(4)-beta-glucanase activity"/>
    <property type="evidence" value="ECO:0007669"/>
    <property type="project" value="UniProtKB-EC"/>
</dbReference>
<keyword evidence="9" id="KW-0430">Lectin</keyword>
<evidence type="ECO:0000256" key="5">
    <source>
        <dbReference type="ARBA" id="ARBA00023295"/>
    </source>
</evidence>
<keyword evidence="7" id="KW-0732">Signal</keyword>
<dbReference type="PANTHER" id="PTHR10963:SF24">
    <property type="entry name" value="GLYCOSIDASE C21B10.07-RELATED"/>
    <property type="match status" value="1"/>
</dbReference>
<keyword evidence="4" id="KW-0378">Hydrolase</keyword>
<accession>A0A6A5R198</accession>
<evidence type="ECO:0000256" key="2">
    <source>
        <dbReference type="ARBA" id="ARBA00006865"/>
    </source>
</evidence>
<dbReference type="PROSITE" id="PS51762">
    <property type="entry name" value="GH16_2"/>
    <property type="match status" value="1"/>
</dbReference>
<feature type="compositionally biased region" description="Low complexity" evidence="6">
    <location>
        <begin position="218"/>
        <end position="231"/>
    </location>
</feature>
<keyword evidence="10" id="KW-1185">Reference proteome</keyword>
<name>A0A6A5R198_AMPQU</name>
<evidence type="ECO:0000256" key="6">
    <source>
        <dbReference type="SAM" id="MobiDB-lite"/>
    </source>
</evidence>
<feature type="signal peptide" evidence="7">
    <location>
        <begin position="1"/>
        <end position="23"/>
    </location>
</feature>
<dbReference type="PANTHER" id="PTHR10963">
    <property type="entry name" value="GLYCOSYL HYDROLASE-RELATED"/>
    <property type="match status" value="1"/>
</dbReference>
<dbReference type="Pfam" id="PF26113">
    <property type="entry name" value="GH16_XgeA"/>
    <property type="match status" value="2"/>
</dbReference>
<dbReference type="FunFam" id="2.60.120.200:FF:000114">
    <property type="entry name" value="Probable endo-1,3(4)-beta-glucanase NFIA_089530"/>
    <property type="match status" value="1"/>
</dbReference>
<feature type="chain" id="PRO_5025428830" description="endo-1,3(4)-beta-glucanase" evidence="7">
    <location>
        <begin position="24"/>
        <end position="380"/>
    </location>
</feature>
<dbReference type="Gene3D" id="2.60.120.200">
    <property type="match status" value="1"/>
</dbReference>
<comment type="similarity">
    <text evidence="2">Belongs to the glycosyl hydrolase 16 family.</text>
</comment>
<dbReference type="InterPro" id="IPR013320">
    <property type="entry name" value="ConA-like_dom_sf"/>
</dbReference>
<dbReference type="GO" id="GO:0009251">
    <property type="term" value="P:glucan catabolic process"/>
    <property type="evidence" value="ECO:0007669"/>
    <property type="project" value="TreeGrafter"/>
</dbReference>
<dbReference type="GO" id="GO:0030246">
    <property type="term" value="F:carbohydrate binding"/>
    <property type="evidence" value="ECO:0007669"/>
    <property type="project" value="UniProtKB-KW"/>
</dbReference>
<dbReference type="EMBL" id="ML979132">
    <property type="protein sequence ID" value="KAF1920556.1"/>
    <property type="molecule type" value="Genomic_DNA"/>
</dbReference>
<organism evidence="9 10">
    <name type="scientific">Ampelomyces quisqualis</name>
    <name type="common">Powdery mildew agent</name>
    <dbReference type="NCBI Taxonomy" id="50730"/>
    <lineage>
        <taxon>Eukaryota</taxon>
        <taxon>Fungi</taxon>
        <taxon>Dikarya</taxon>
        <taxon>Ascomycota</taxon>
        <taxon>Pezizomycotina</taxon>
        <taxon>Dothideomycetes</taxon>
        <taxon>Pleosporomycetidae</taxon>
        <taxon>Pleosporales</taxon>
        <taxon>Pleosporineae</taxon>
        <taxon>Phaeosphaeriaceae</taxon>
        <taxon>Ampelomyces</taxon>
    </lineage>
</organism>
<evidence type="ECO:0000313" key="9">
    <source>
        <dbReference type="EMBL" id="KAF1920556.1"/>
    </source>
</evidence>
<proteinExistence type="inferred from homology"/>
<gene>
    <name evidence="9" type="ORF">BDU57DRAFT_508926</name>
</gene>